<dbReference type="RefSeq" id="WP_203001124.1">
    <property type="nucleotide sequence ID" value="NZ_JAEMEF010000012.1"/>
</dbReference>
<feature type="signal peptide" evidence="1">
    <location>
        <begin position="1"/>
        <end position="20"/>
    </location>
</feature>
<accession>A0ABS1WNJ7</accession>
<evidence type="ECO:0000313" key="3">
    <source>
        <dbReference type="Proteomes" id="UP000605013"/>
    </source>
</evidence>
<protein>
    <submittedName>
        <fullName evidence="2">GLPGLI family protein</fullName>
    </submittedName>
</protein>
<name>A0ABS1WNJ7_9FLAO</name>
<sequence length="265" mass="30432">MKHLKILFVTSFLLMSNLNAQNVSITYNVTTNANDEILSLSSEYNLYIKGTKSAYYSNNDDSKPYQDQSFIVNTNKIGEFKEVNSADNHTAYLIQDLFYKDYKENTLIYNELIGTKKVIIKENINLIDWTIHSDSKKKFLEYECIKATGTFRGREYEAYFTPELTLRGGPWKFDGLPGIILAVNSIDGYYNIEPIKIAKNSSDNSDISNVYNNEKLISWDTYKSDFKKWMIKQLKKLKSKSQDGEAGSVEITDRIEDLGIGKLSF</sequence>
<keyword evidence="3" id="KW-1185">Reference proteome</keyword>
<reference evidence="2 3" key="1">
    <citation type="submission" date="2020-12" db="EMBL/GenBank/DDBJ databases">
        <title>Olleya sediminilitoris sp. nov., isolated from a tidal flat.</title>
        <authorList>
            <person name="Park S."/>
            <person name="Yoon J.-H."/>
        </authorList>
    </citation>
    <scope>NUCLEOTIDE SEQUENCE [LARGE SCALE GENOMIC DNA]</scope>
    <source>
        <strain evidence="2 3">YSTF-M6</strain>
    </source>
</reference>
<evidence type="ECO:0000256" key="1">
    <source>
        <dbReference type="SAM" id="SignalP"/>
    </source>
</evidence>
<organism evidence="2 3">
    <name type="scientific">Olleya sediminilitoris</name>
    <dbReference type="NCBI Taxonomy" id="2795739"/>
    <lineage>
        <taxon>Bacteria</taxon>
        <taxon>Pseudomonadati</taxon>
        <taxon>Bacteroidota</taxon>
        <taxon>Flavobacteriia</taxon>
        <taxon>Flavobacteriales</taxon>
        <taxon>Flavobacteriaceae</taxon>
    </lineage>
</organism>
<keyword evidence="1" id="KW-0732">Signal</keyword>
<dbReference type="InterPro" id="IPR005901">
    <property type="entry name" value="GLPGLI"/>
</dbReference>
<evidence type="ECO:0000313" key="2">
    <source>
        <dbReference type="EMBL" id="MBL7560633.1"/>
    </source>
</evidence>
<feature type="chain" id="PRO_5045991593" evidence="1">
    <location>
        <begin position="21"/>
        <end position="265"/>
    </location>
</feature>
<gene>
    <name evidence="2" type="ORF">JAO71_12565</name>
</gene>
<dbReference type="Proteomes" id="UP000605013">
    <property type="component" value="Unassembled WGS sequence"/>
</dbReference>
<dbReference type="EMBL" id="JAEMEF010000012">
    <property type="protein sequence ID" value="MBL7560633.1"/>
    <property type="molecule type" value="Genomic_DNA"/>
</dbReference>
<comment type="caution">
    <text evidence="2">The sequence shown here is derived from an EMBL/GenBank/DDBJ whole genome shotgun (WGS) entry which is preliminary data.</text>
</comment>
<dbReference type="NCBIfam" id="TIGR01200">
    <property type="entry name" value="GLPGLI"/>
    <property type="match status" value="1"/>
</dbReference>
<proteinExistence type="predicted"/>